<sequence length="283" mass="30138">MLNGPFANNTTLEVVLQGNVVGYVFACPPSLREERVHQEQHWVLYAGALPLPPTGIVLRTPLTLREPVTTLAAWNATWPGLWREGAHYVKVYSASYDSIGSAEPPPAPVLSGKRRIDDTIGKGMPTRLPAKPLAGGVAGGTEREPAGGWPTGEDDPGQIDYRFQSGVPIAAYDAATYGQIHGYVFGTAIPATSGYRTNQEHWTLLPGYAPPGSRTGASQMPLEKVQQDEAGLVGVVVVDPSRILPRAVNSVGTFQAFSSAVWKEGSTYVIASCAYLDAPPVDA</sequence>
<name>A0ABT6NM72_9BACT</name>
<evidence type="ECO:0000256" key="1">
    <source>
        <dbReference type="SAM" id="MobiDB-lite"/>
    </source>
</evidence>
<gene>
    <name evidence="2" type="ORF">QHF89_07900</name>
</gene>
<dbReference type="EMBL" id="JARZHI010000005">
    <property type="protein sequence ID" value="MDI1429413.1"/>
    <property type="molecule type" value="Genomic_DNA"/>
</dbReference>
<evidence type="ECO:0008006" key="4">
    <source>
        <dbReference type="Google" id="ProtNLM"/>
    </source>
</evidence>
<feature type="region of interest" description="Disordered" evidence="1">
    <location>
        <begin position="120"/>
        <end position="156"/>
    </location>
</feature>
<evidence type="ECO:0000313" key="3">
    <source>
        <dbReference type="Proteomes" id="UP001160301"/>
    </source>
</evidence>
<dbReference type="Proteomes" id="UP001160301">
    <property type="component" value="Unassembled WGS sequence"/>
</dbReference>
<keyword evidence="3" id="KW-1185">Reference proteome</keyword>
<organism evidence="2 3">
    <name type="scientific">Polyangium sorediatum</name>
    <dbReference type="NCBI Taxonomy" id="889274"/>
    <lineage>
        <taxon>Bacteria</taxon>
        <taxon>Pseudomonadati</taxon>
        <taxon>Myxococcota</taxon>
        <taxon>Polyangia</taxon>
        <taxon>Polyangiales</taxon>
        <taxon>Polyangiaceae</taxon>
        <taxon>Polyangium</taxon>
    </lineage>
</organism>
<reference evidence="2 3" key="1">
    <citation type="submission" date="2023-04" db="EMBL/GenBank/DDBJ databases">
        <title>The genome sequence of Polyangium sorediatum DSM14670.</title>
        <authorList>
            <person name="Zhang X."/>
        </authorList>
    </citation>
    <scope>NUCLEOTIDE SEQUENCE [LARGE SCALE GENOMIC DNA]</scope>
    <source>
        <strain evidence="2 3">DSM 14670</strain>
    </source>
</reference>
<protein>
    <recommendedName>
        <fullName evidence="4">DUF4185 domain-containing protein</fullName>
    </recommendedName>
</protein>
<comment type="caution">
    <text evidence="2">The sequence shown here is derived from an EMBL/GenBank/DDBJ whole genome shotgun (WGS) entry which is preliminary data.</text>
</comment>
<dbReference type="RefSeq" id="WP_136967515.1">
    <property type="nucleotide sequence ID" value="NZ_JARZHI010000005.1"/>
</dbReference>
<proteinExistence type="predicted"/>
<evidence type="ECO:0000313" key="2">
    <source>
        <dbReference type="EMBL" id="MDI1429413.1"/>
    </source>
</evidence>
<accession>A0ABT6NM72</accession>